<protein>
    <submittedName>
        <fullName evidence="2">Uncharacterized protein</fullName>
    </submittedName>
</protein>
<dbReference type="AlphaFoldDB" id="A0A067MDT8"/>
<feature type="compositionally biased region" description="Low complexity" evidence="1">
    <location>
        <begin position="30"/>
        <end position="41"/>
    </location>
</feature>
<keyword evidence="3" id="KW-1185">Reference proteome</keyword>
<accession>A0A067MDT8</accession>
<proteinExistence type="predicted"/>
<feature type="region of interest" description="Disordered" evidence="1">
    <location>
        <begin position="25"/>
        <end position="48"/>
    </location>
</feature>
<sequence length="157" mass="17203">MISHTREALNSHPTTHKALNDLLAPTKHPTSTTALATASTTDLRSPSFTHHPVRLPADLVESVVQPPCIDNRPAPIKRPTTRFLASFSIASTTTSLGTLRSGSHLLDYRTSSAFCASHSLQGRYANRIEPIQRSKSHANSLWAFIALRSRSGRRARV</sequence>
<dbReference type="EMBL" id="KL198042">
    <property type="protein sequence ID" value="KDQ13729.1"/>
    <property type="molecule type" value="Genomic_DNA"/>
</dbReference>
<dbReference type="HOGENOM" id="CLU_1677576_0_0_1"/>
<dbReference type="Proteomes" id="UP000027195">
    <property type="component" value="Unassembled WGS sequence"/>
</dbReference>
<evidence type="ECO:0000256" key="1">
    <source>
        <dbReference type="SAM" id="MobiDB-lite"/>
    </source>
</evidence>
<evidence type="ECO:0000313" key="2">
    <source>
        <dbReference type="EMBL" id="KDQ13729.1"/>
    </source>
</evidence>
<name>A0A067MDT8_BOTB1</name>
<evidence type="ECO:0000313" key="3">
    <source>
        <dbReference type="Proteomes" id="UP000027195"/>
    </source>
</evidence>
<reference evidence="3" key="1">
    <citation type="journal article" date="2014" name="Proc. Natl. Acad. Sci. U.S.A.">
        <title>Extensive sampling of basidiomycete genomes demonstrates inadequacy of the white-rot/brown-rot paradigm for wood decay fungi.</title>
        <authorList>
            <person name="Riley R."/>
            <person name="Salamov A.A."/>
            <person name="Brown D.W."/>
            <person name="Nagy L.G."/>
            <person name="Floudas D."/>
            <person name="Held B.W."/>
            <person name="Levasseur A."/>
            <person name="Lombard V."/>
            <person name="Morin E."/>
            <person name="Otillar R."/>
            <person name="Lindquist E.A."/>
            <person name="Sun H."/>
            <person name="LaButti K.M."/>
            <person name="Schmutz J."/>
            <person name="Jabbour D."/>
            <person name="Luo H."/>
            <person name="Baker S.E."/>
            <person name="Pisabarro A.G."/>
            <person name="Walton J.D."/>
            <person name="Blanchette R.A."/>
            <person name="Henrissat B."/>
            <person name="Martin F."/>
            <person name="Cullen D."/>
            <person name="Hibbett D.S."/>
            <person name="Grigoriev I.V."/>
        </authorList>
    </citation>
    <scope>NUCLEOTIDE SEQUENCE [LARGE SCALE GENOMIC DNA]</scope>
    <source>
        <strain evidence="3">FD-172 SS1</strain>
    </source>
</reference>
<organism evidence="2 3">
    <name type="scientific">Botryobasidium botryosum (strain FD-172 SS1)</name>
    <dbReference type="NCBI Taxonomy" id="930990"/>
    <lineage>
        <taxon>Eukaryota</taxon>
        <taxon>Fungi</taxon>
        <taxon>Dikarya</taxon>
        <taxon>Basidiomycota</taxon>
        <taxon>Agaricomycotina</taxon>
        <taxon>Agaricomycetes</taxon>
        <taxon>Cantharellales</taxon>
        <taxon>Botryobasidiaceae</taxon>
        <taxon>Botryobasidium</taxon>
    </lineage>
</organism>
<gene>
    <name evidence="2" type="ORF">BOTBODRAFT_366770</name>
</gene>
<dbReference type="InParanoid" id="A0A067MDT8"/>